<dbReference type="EMBL" id="AYER01000003">
    <property type="protein sequence ID" value="ESK40615.1"/>
    <property type="molecule type" value="Genomic_DNA"/>
</dbReference>
<gene>
    <name evidence="1" type="ORF">P256_01070</name>
</gene>
<protein>
    <recommendedName>
        <fullName evidence="3">Restriction endonuclease</fullName>
    </recommendedName>
</protein>
<dbReference type="HOGENOM" id="CLU_048696_0_1_6"/>
<evidence type="ECO:0000313" key="2">
    <source>
        <dbReference type="Proteomes" id="UP000023785"/>
    </source>
</evidence>
<sequence length="437" mass="51317">MPDLITVREYAYISVAYVGCPESTIDHAYISESAFEYLCDLSASFSKNGAKIFELAGRRKLRLDQYVGVIETKCGTRIEILPKHISQTVDESIDSLVEKERELLKKMLRVSLHLPYRDVGEASLSRFKQPIHEWVIEQFLYHFEILIQHGLRFDYQRVQEEQKYLKGQLQHVKYMRQPPAKKHIFPIEHDVYEVNRPENRLIKTALDLICKKTSSPKNWKLAQELRLMTGEIPKSQNIAQDFKQWQSGRLLALYTDIKPWTELILSEYMPVSTQGSWRGMSLLFPMEKLFEHYVAYHLRRELKDWQVSTQVSNQHICLYGDNPIFRLRPDIYIQHKQTKRKIVLDTKWKLLDQTNRAGRFGLKDSDIQQMFAYSHYYLEHSSEVILVYPYQLNKFDNEISLKFNVDSGEAILRVVPFNVEKPENLINSCISSGTVCL</sequence>
<dbReference type="PATRIC" id="fig|1392540.3.peg.1036"/>
<accession>V2TXJ0</accession>
<dbReference type="OrthoDB" id="307209at2"/>
<dbReference type="Pfam" id="PF10117">
    <property type="entry name" value="McrBC"/>
    <property type="match status" value="1"/>
</dbReference>
<dbReference type="InterPro" id="IPR019292">
    <property type="entry name" value="McrC"/>
</dbReference>
<reference evidence="1 2" key="1">
    <citation type="submission" date="2013-10" db="EMBL/GenBank/DDBJ databases">
        <title>The Genome Sequence of Acinetobacter nectaris CIP 110549.</title>
        <authorList>
            <consortium name="The Broad Institute Genomics Platform"/>
            <consortium name="The Broad Institute Genome Sequencing Center for Infectious Disease"/>
            <person name="Cerqueira G."/>
            <person name="Feldgarden M."/>
            <person name="Courvalin P."/>
            <person name="Grillot-Courvalin C."/>
            <person name="Clermont D."/>
            <person name="Rocha E."/>
            <person name="Yoon E.-J."/>
            <person name="Nemec A."/>
            <person name="Young S.K."/>
            <person name="Zeng Q."/>
            <person name="Gargeya S."/>
            <person name="Fitzgerald M."/>
            <person name="Abouelleil A."/>
            <person name="Alvarado L."/>
            <person name="Berlin A.M."/>
            <person name="Chapman S.B."/>
            <person name="Gainer-Dewar J."/>
            <person name="Goldberg J."/>
            <person name="Gnerre S."/>
            <person name="Griggs A."/>
            <person name="Gujja S."/>
            <person name="Hansen M."/>
            <person name="Howarth C."/>
            <person name="Imamovic A."/>
            <person name="Ireland A."/>
            <person name="Larimer J."/>
            <person name="McCowan C."/>
            <person name="Murphy C."/>
            <person name="Pearson M."/>
            <person name="Poon T.W."/>
            <person name="Priest M."/>
            <person name="Roberts A."/>
            <person name="Saif S."/>
            <person name="Shea T."/>
            <person name="Sykes S."/>
            <person name="Wortman J."/>
            <person name="Nusbaum C."/>
            <person name="Birren B."/>
        </authorList>
    </citation>
    <scope>NUCLEOTIDE SEQUENCE [LARGE SCALE GENOMIC DNA]</scope>
    <source>
        <strain evidence="1 2">CIP 110549</strain>
    </source>
</reference>
<dbReference type="eggNOG" id="COG4268">
    <property type="taxonomic scope" value="Bacteria"/>
</dbReference>
<evidence type="ECO:0008006" key="3">
    <source>
        <dbReference type="Google" id="ProtNLM"/>
    </source>
</evidence>
<dbReference type="PANTHER" id="PTHR38733:SF1">
    <property type="entry name" value="TYPE IV METHYL-DIRECTED RESTRICTION ENZYME ECOKMCRBC"/>
    <property type="match status" value="1"/>
</dbReference>
<dbReference type="Proteomes" id="UP000023785">
    <property type="component" value="Unassembled WGS sequence"/>
</dbReference>
<dbReference type="AlphaFoldDB" id="V2TXJ0"/>
<keyword evidence="2" id="KW-1185">Reference proteome</keyword>
<proteinExistence type="predicted"/>
<name>V2TXJ0_9GAMM</name>
<dbReference type="RefSeq" id="WP_023272647.1">
    <property type="nucleotide sequence ID" value="NZ_KI530712.1"/>
</dbReference>
<dbReference type="PANTHER" id="PTHR38733">
    <property type="entry name" value="PROTEIN MCRC"/>
    <property type="match status" value="1"/>
</dbReference>
<evidence type="ECO:0000313" key="1">
    <source>
        <dbReference type="EMBL" id="ESK40615.1"/>
    </source>
</evidence>
<dbReference type="STRING" id="1392540.P256_01070"/>
<comment type="caution">
    <text evidence="1">The sequence shown here is derived from an EMBL/GenBank/DDBJ whole genome shotgun (WGS) entry which is preliminary data.</text>
</comment>
<organism evidence="1 2">
    <name type="scientific">Acinetobacter nectaris CIP 110549</name>
    <dbReference type="NCBI Taxonomy" id="1392540"/>
    <lineage>
        <taxon>Bacteria</taxon>
        <taxon>Pseudomonadati</taxon>
        <taxon>Pseudomonadota</taxon>
        <taxon>Gammaproteobacteria</taxon>
        <taxon>Moraxellales</taxon>
        <taxon>Moraxellaceae</taxon>
        <taxon>Acinetobacter</taxon>
    </lineage>
</organism>